<gene>
    <name evidence="2" type="ORF">UNSW3_1140</name>
</gene>
<evidence type="ECO:0000313" key="3">
    <source>
        <dbReference type="Proteomes" id="UP000016636"/>
    </source>
</evidence>
<protein>
    <submittedName>
        <fullName evidence="2">Uncharacterized protein</fullName>
    </submittedName>
</protein>
<proteinExistence type="predicted"/>
<sequence>MRKRIKRCEICSSKLDKNGDCPWDGCPKSPKYELETKELEQPKETESEDKKGKK</sequence>
<evidence type="ECO:0000313" key="2">
    <source>
        <dbReference type="EMBL" id="ERJ23765.1"/>
    </source>
</evidence>
<dbReference type="Proteomes" id="UP000016636">
    <property type="component" value="Unassembled WGS sequence"/>
</dbReference>
<organism evidence="2 3">
    <name type="scientific">Campylobacter concisus UNSW3</name>
    <dbReference type="NCBI Taxonomy" id="1242966"/>
    <lineage>
        <taxon>Bacteria</taxon>
        <taxon>Pseudomonadati</taxon>
        <taxon>Campylobacterota</taxon>
        <taxon>Epsilonproteobacteria</taxon>
        <taxon>Campylobacterales</taxon>
        <taxon>Campylobacteraceae</taxon>
        <taxon>Campylobacter</taxon>
    </lineage>
</organism>
<dbReference type="EMBL" id="ANNE01000003">
    <property type="protein sequence ID" value="ERJ23765.1"/>
    <property type="molecule type" value="Genomic_DNA"/>
</dbReference>
<evidence type="ECO:0000256" key="1">
    <source>
        <dbReference type="SAM" id="MobiDB-lite"/>
    </source>
</evidence>
<dbReference type="PATRIC" id="fig|1242966.3.peg.589"/>
<dbReference type="RefSeq" id="WP_021084018.1">
    <property type="nucleotide sequence ID" value="NZ_ANNE01000003.1"/>
</dbReference>
<comment type="caution">
    <text evidence="2">The sequence shown here is derived from an EMBL/GenBank/DDBJ whole genome shotgun (WGS) entry which is preliminary data.</text>
</comment>
<reference evidence="2 3" key="1">
    <citation type="journal article" date="2013" name="BMC Genomics">
        <title>Comparative genomics of Campylobacter concisus isolates reveals genetic diversity and provides insights into disease association.</title>
        <authorList>
            <person name="Deshpande N.P."/>
            <person name="Kaakoush N.O."/>
            <person name="Wilkins M.R."/>
            <person name="Mitchell H.M."/>
        </authorList>
    </citation>
    <scope>NUCLEOTIDE SEQUENCE [LARGE SCALE GENOMIC DNA]</scope>
    <source>
        <strain evidence="2 3">UNSW3</strain>
    </source>
</reference>
<feature type="region of interest" description="Disordered" evidence="1">
    <location>
        <begin position="32"/>
        <end position="54"/>
    </location>
</feature>
<accession>U2F1I5</accession>
<dbReference type="AlphaFoldDB" id="U2F1I5"/>
<name>U2F1I5_9BACT</name>